<dbReference type="EMBL" id="CP042382">
    <property type="protein sequence ID" value="QEA39611.1"/>
    <property type="molecule type" value="Genomic_DNA"/>
</dbReference>
<dbReference type="NCBIfam" id="NF007000">
    <property type="entry name" value="PRK09463.1"/>
    <property type="match status" value="1"/>
</dbReference>
<dbReference type="Pfam" id="PF00441">
    <property type="entry name" value="Acyl-CoA_dh_1"/>
    <property type="match status" value="1"/>
</dbReference>
<evidence type="ECO:0000256" key="9">
    <source>
        <dbReference type="ARBA" id="ARBA00023002"/>
    </source>
</evidence>
<feature type="compositionally biased region" description="Basic residues" evidence="12">
    <location>
        <begin position="842"/>
        <end position="853"/>
    </location>
</feature>
<keyword evidence="13" id="KW-0812">Transmembrane</keyword>
<dbReference type="InterPro" id="IPR046373">
    <property type="entry name" value="Acyl-CoA_Oxase/DH_mid-dom_sf"/>
</dbReference>
<dbReference type="Gene3D" id="2.40.110.10">
    <property type="entry name" value="Butyryl-CoA Dehydrogenase, subunit A, domain 2"/>
    <property type="match status" value="1"/>
</dbReference>
<accession>A0A5B8STF0</accession>
<comment type="catalytic activity">
    <reaction evidence="10">
        <text>a medium-chain 2,3-saturated fatty acyl-CoA + oxidized [electron-transfer flavoprotein] + H(+) = a medium-chain (2E)-enoyl-CoA + reduced [electron-transfer flavoprotein]</text>
        <dbReference type="Rhea" id="RHEA:14477"/>
        <dbReference type="Rhea" id="RHEA-COMP:10685"/>
        <dbReference type="Rhea" id="RHEA-COMP:10686"/>
        <dbReference type="ChEBI" id="CHEBI:15378"/>
        <dbReference type="ChEBI" id="CHEBI:57692"/>
        <dbReference type="ChEBI" id="CHEBI:58307"/>
        <dbReference type="ChEBI" id="CHEBI:83723"/>
        <dbReference type="ChEBI" id="CHEBI:83726"/>
        <dbReference type="EC" id="1.3.8.7"/>
    </reaction>
</comment>
<evidence type="ECO:0000313" key="19">
    <source>
        <dbReference type="Proteomes" id="UP000321272"/>
    </source>
</evidence>
<dbReference type="GO" id="GO:0005737">
    <property type="term" value="C:cytoplasm"/>
    <property type="evidence" value="ECO:0007669"/>
    <property type="project" value="TreeGrafter"/>
</dbReference>
<evidence type="ECO:0000256" key="11">
    <source>
        <dbReference type="ARBA" id="ARBA00049247"/>
    </source>
</evidence>
<feature type="domain" description="Acyl-CoA dehydrogenase/oxidase N-terminal" evidence="16">
    <location>
        <begin position="123"/>
        <end position="233"/>
    </location>
</feature>
<dbReference type="KEGG" id="paur:FGL86_11360"/>
<dbReference type="PANTHER" id="PTHR48083:SF33">
    <property type="entry name" value="ACYL-COENZYME A DEHYDROGENASE"/>
    <property type="match status" value="1"/>
</dbReference>
<evidence type="ECO:0000259" key="16">
    <source>
        <dbReference type="Pfam" id="PF02771"/>
    </source>
</evidence>
<dbReference type="InterPro" id="IPR050741">
    <property type="entry name" value="Acyl-CoA_dehydrogenase"/>
</dbReference>
<dbReference type="Pfam" id="PF09317">
    <property type="entry name" value="ACDH_C"/>
    <property type="match status" value="1"/>
</dbReference>
<dbReference type="NCBIfam" id="NF009586">
    <property type="entry name" value="PRK13026.1"/>
    <property type="match status" value="1"/>
</dbReference>
<comment type="catalytic activity">
    <reaction evidence="11">
        <text>a long-chain 2,3-saturated fatty acyl-CoA + oxidized [electron-transfer flavoprotein] + H(+) = a long-chain (2E)-enoyl-CoA + reduced [electron-transfer flavoprotein]</text>
        <dbReference type="Rhea" id="RHEA:17721"/>
        <dbReference type="Rhea" id="RHEA-COMP:10685"/>
        <dbReference type="Rhea" id="RHEA-COMP:10686"/>
        <dbReference type="ChEBI" id="CHEBI:15378"/>
        <dbReference type="ChEBI" id="CHEBI:57692"/>
        <dbReference type="ChEBI" id="CHEBI:58307"/>
        <dbReference type="ChEBI" id="CHEBI:83721"/>
        <dbReference type="ChEBI" id="CHEBI:83727"/>
        <dbReference type="EC" id="1.3.8.8"/>
    </reaction>
</comment>
<gene>
    <name evidence="18" type="ORF">FGL86_11360</name>
</gene>
<keyword evidence="13" id="KW-0472">Membrane</keyword>
<dbReference type="Pfam" id="PF02771">
    <property type="entry name" value="Acyl-CoA_dh_N"/>
    <property type="match status" value="1"/>
</dbReference>
<evidence type="ECO:0000313" key="18">
    <source>
        <dbReference type="EMBL" id="QEA39611.1"/>
    </source>
</evidence>
<feature type="transmembrane region" description="Helical" evidence="13">
    <location>
        <begin position="29"/>
        <end position="62"/>
    </location>
</feature>
<dbReference type="Proteomes" id="UP000321272">
    <property type="component" value="Chromosome"/>
</dbReference>
<reference evidence="18 19" key="1">
    <citation type="submission" date="2019-06" db="EMBL/GenBank/DDBJ databases">
        <title>Genome analyses of bacteria isolated from kimchi.</title>
        <authorList>
            <person name="Lee S."/>
            <person name="Ahn S."/>
            <person name="Roh S."/>
        </authorList>
    </citation>
    <scope>NUCLEOTIDE SEQUENCE [LARGE SCALE GENOMIC DNA]</scope>
    <source>
        <strain evidence="18 19">CBA4606</strain>
    </source>
</reference>
<dbReference type="SUPFAM" id="SSF56645">
    <property type="entry name" value="Acyl-CoA dehydrogenase NM domain-like"/>
    <property type="match status" value="1"/>
</dbReference>
<dbReference type="PANTHER" id="PTHR48083">
    <property type="entry name" value="MEDIUM-CHAIN SPECIFIC ACYL-COA DEHYDROGENASE, MITOCHONDRIAL-RELATED"/>
    <property type="match status" value="1"/>
</dbReference>
<dbReference type="GO" id="GO:0033539">
    <property type="term" value="P:fatty acid beta-oxidation using acyl-CoA dehydrogenase"/>
    <property type="evidence" value="ECO:0007669"/>
    <property type="project" value="InterPro"/>
</dbReference>
<comment type="cofactor">
    <cofactor evidence="1">
        <name>FAD</name>
        <dbReference type="ChEBI" id="CHEBI:57692"/>
    </cofactor>
</comment>
<keyword evidence="8" id="KW-0274">FAD</keyword>
<evidence type="ECO:0000259" key="15">
    <source>
        <dbReference type="Pfam" id="PF02770"/>
    </source>
</evidence>
<dbReference type="EC" id="1.3.8.8" evidence="5"/>
<dbReference type="InterPro" id="IPR009100">
    <property type="entry name" value="AcylCoA_DH/oxidase_NM_dom_sf"/>
</dbReference>
<evidence type="ECO:0000256" key="7">
    <source>
        <dbReference type="ARBA" id="ARBA00022630"/>
    </source>
</evidence>
<name>A0A5B8STF0_9GAMM</name>
<evidence type="ECO:0000259" key="17">
    <source>
        <dbReference type="Pfam" id="PF09317"/>
    </source>
</evidence>
<feature type="domain" description="Acyl-CoA oxidase/dehydrogenase middle" evidence="15">
    <location>
        <begin position="238"/>
        <end position="337"/>
    </location>
</feature>
<dbReference type="GO" id="GO:0070991">
    <property type="term" value="F:medium-chain fatty acyl-CoA dehydrogenase activity"/>
    <property type="evidence" value="ECO:0007669"/>
    <property type="project" value="UniProtKB-EC"/>
</dbReference>
<sequence length="853" mass="93536">MMPLILIALAVVGLLIVMRREAGAAAAAWLLVILGLIGVLFDAEVTGFVLLIAAGLVAVCGLPSLRRRWLSPRAFAMFKKIAPKVSDTERTALEAGSVAWDGELFSGKPDWNQLLAYRDDGLTEEERSFLEHQCSMAAGMCSAWEIARERADLPPELWEYLKKEGFFGMIIPKEYGGLGFSAKAQSLVLQKLSVNETLMVTVGVPNSLGPGELLLKYGTEEQKKYYLPRLADGREIPCFGLTGPRAGSDATSLPDTGVVCKQEIDGDEVLGLRMTFSKRWITLAPVATVVGLAFRMFDPERLLGGEEDLGITCALVPRNTPGIQIGRRHHPIGSPFLNGPIHGKDIFVPLDTIIGGPEMAGEGWRMLVECLSVGRCVTLPSGASGTARYALGWTGGFARIRRQFNVPVAEMEGVQAPLARMAALAYISQAVVYQTANMIDHGVKPAVPSAILKYHLTEFQRLLLSDAMDIHGGKAVTVGPRNYIGIGYSANPVAITVEGANIMTRNLMIFGQGAIRCHPYVLKELDAKDKDDAAAFDEAFFGHMGLIFGNASRAFTQAVGFGKADTPFDAVAAPYARDISRLSAGFSLCADAAMASLGSQLKTREMLSARLGDVLSNLYLLSMLLKAWHEGDQVEGEDKLLHYSAIYLLYHTEQAFVEIFDNLPRRGLAKTLKAIVMPLGRRWYMPRDHLSKSIAQLVSHHTPLRSKLIRDTWDEQKEGQKDNPLARYTALLAQYDRAEPLYRKLNKAYAKGELPVDALHPEERVEAAHRKHILNDDDTAFMREFEAEVLDMLTVDDFAFDAFALDKSKVNWHGTDVDQSETGGLSGAAEATPEVNSDRETSRKRKPKVSVNK</sequence>
<feature type="domain" description="Acyl-CoA dehydrogenase C-terminal bacterial-type" evidence="17">
    <location>
        <begin position="515"/>
        <end position="798"/>
    </location>
</feature>
<evidence type="ECO:0000256" key="13">
    <source>
        <dbReference type="SAM" id="Phobius"/>
    </source>
</evidence>
<dbReference type="OrthoDB" id="9802447at2"/>
<feature type="region of interest" description="Disordered" evidence="12">
    <location>
        <begin position="816"/>
        <end position="853"/>
    </location>
</feature>
<comment type="pathway">
    <text evidence="2">Lipid metabolism; fatty acid beta-oxidation.</text>
</comment>
<keyword evidence="13" id="KW-1133">Transmembrane helix</keyword>
<dbReference type="Gene3D" id="1.10.540.10">
    <property type="entry name" value="Acyl-CoA dehydrogenase/oxidase, N-terminal domain"/>
    <property type="match status" value="1"/>
</dbReference>
<proteinExistence type="inferred from homology"/>
<protein>
    <recommendedName>
        <fullName evidence="6">Acyl-coenzyme A dehydrogenase</fullName>
        <ecNumber evidence="4">1.3.8.7</ecNumber>
        <ecNumber evidence="5">1.3.8.8</ecNumber>
    </recommendedName>
</protein>
<dbReference type="GO" id="GO:0050660">
    <property type="term" value="F:flavin adenine dinucleotide binding"/>
    <property type="evidence" value="ECO:0007669"/>
    <property type="project" value="InterPro"/>
</dbReference>
<feature type="domain" description="Acyl-CoA dehydrogenase/oxidase C-terminal" evidence="14">
    <location>
        <begin position="361"/>
        <end position="479"/>
    </location>
</feature>
<evidence type="ECO:0000256" key="4">
    <source>
        <dbReference type="ARBA" id="ARBA00012033"/>
    </source>
</evidence>
<evidence type="ECO:0000259" key="14">
    <source>
        <dbReference type="Pfam" id="PF00441"/>
    </source>
</evidence>
<dbReference type="RefSeq" id="WP_147184660.1">
    <property type="nucleotide sequence ID" value="NZ_CP042382.1"/>
</dbReference>
<evidence type="ECO:0000256" key="3">
    <source>
        <dbReference type="ARBA" id="ARBA00009347"/>
    </source>
</evidence>
<evidence type="ECO:0000256" key="10">
    <source>
        <dbReference type="ARBA" id="ARBA00047882"/>
    </source>
</evidence>
<dbReference type="EC" id="1.3.8.7" evidence="4"/>
<keyword evidence="19" id="KW-1185">Reference proteome</keyword>
<evidence type="ECO:0000256" key="6">
    <source>
        <dbReference type="ARBA" id="ARBA00020144"/>
    </source>
</evidence>
<dbReference type="GO" id="GO:0004466">
    <property type="term" value="F:long-chain fatty acyl-CoA dehydrogenase activity"/>
    <property type="evidence" value="ECO:0007669"/>
    <property type="project" value="UniProtKB-EC"/>
</dbReference>
<dbReference type="UniPathway" id="UPA00659"/>
<dbReference type="Gene3D" id="1.20.140.10">
    <property type="entry name" value="Butyryl-CoA Dehydrogenase, subunit A, domain 3"/>
    <property type="match status" value="1"/>
</dbReference>
<dbReference type="InterPro" id="IPR006091">
    <property type="entry name" value="Acyl-CoA_Oxase/DH_mid-dom"/>
</dbReference>
<dbReference type="InterPro" id="IPR036250">
    <property type="entry name" value="AcylCo_DH-like_C"/>
</dbReference>
<evidence type="ECO:0000256" key="2">
    <source>
        <dbReference type="ARBA" id="ARBA00005005"/>
    </source>
</evidence>
<dbReference type="SUPFAM" id="SSF47203">
    <property type="entry name" value="Acyl-CoA dehydrogenase C-terminal domain-like"/>
    <property type="match status" value="1"/>
</dbReference>
<organism evidence="18 19">
    <name type="scientific">Pistricoccus aurantiacus</name>
    <dbReference type="NCBI Taxonomy" id="1883414"/>
    <lineage>
        <taxon>Bacteria</taxon>
        <taxon>Pseudomonadati</taxon>
        <taxon>Pseudomonadota</taxon>
        <taxon>Gammaproteobacteria</taxon>
        <taxon>Oceanospirillales</taxon>
        <taxon>Halomonadaceae</taxon>
        <taxon>Pistricoccus</taxon>
    </lineage>
</organism>
<evidence type="ECO:0000256" key="5">
    <source>
        <dbReference type="ARBA" id="ARBA00012040"/>
    </source>
</evidence>
<evidence type="ECO:0000256" key="1">
    <source>
        <dbReference type="ARBA" id="ARBA00001974"/>
    </source>
</evidence>
<evidence type="ECO:0000256" key="8">
    <source>
        <dbReference type="ARBA" id="ARBA00022827"/>
    </source>
</evidence>
<evidence type="ECO:0000256" key="12">
    <source>
        <dbReference type="SAM" id="MobiDB-lite"/>
    </source>
</evidence>
<dbReference type="InterPro" id="IPR009075">
    <property type="entry name" value="AcylCo_DH/oxidase_C"/>
</dbReference>
<keyword evidence="9" id="KW-0560">Oxidoreductase</keyword>
<dbReference type="InterPro" id="IPR037069">
    <property type="entry name" value="AcylCoA_DH/ox_N_sf"/>
</dbReference>
<dbReference type="Pfam" id="PF02770">
    <property type="entry name" value="Acyl-CoA_dh_M"/>
    <property type="match status" value="1"/>
</dbReference>
<dbReference type="InterPro" id="IPR015396">
    <property type="entry name" value="FadE_C"/>
</dbReference>
<comment type="similarity">
    <text evidence="3">Belongs to the acyl-CoA dehydrogenase family.</text>
</comment>
<dbReference type="AlphaFoldDB" id="A0A5B8STF0"/>
<keyword evidence="7" id="KW-0285">Flavoprotein</keyword>
<dbReference type="InterPro" id="IPR013786">
    <property type="entry name" value="AcylCoA_DH/ox_N"/>
</dbReference>